<evidence type="ECO:0000313" key="1">
    <source>
        <dbReference type="EMBL" id="GIY22412.1"/>
    </source>
</evidence>
<dbReference type="EMBL" id="BPLQ01006436">
    <property type="protein sequence ID" value="GIY22412.1"/>
    <property type="molecule type" value="Genomic_DNA"/>
</dbReference>
<dbReference type="Proteomes" id="UP001054837">
    <property type="component" value="Unassembled WGS sequence"/>
</dbReference>
<accession>A0AAV4RPM5</accession>
<organism evidence="1 2">
    <name type="scientific">Caerostris darwini</name>
    <dbReference type="NCBI Taxonomy" id="1538125"/>
    <lineage>
        <taxon>Eukaryota</taxon>
        <taxon>Metazoa</taxon>
        <taxon>Ecdysozoa</taxon>
        <taxon>Arthropoda</taxon>
        <taxon>Chelicerata</taxon>
        <taxon>Arachnida</taxon>
        <taxon>Araneae</taxon>
        <taxon>Araneomorphae</taxon>
        <taxon>Entelegynae</taxon>
        <taxon>Araneoidea</taxon>
        <taxon>Araneidae</taxon>
        <taxon>Caerostris</taxon>
    </lineage>
</organism>
<protein>
    <submittedName>
        <fullName evidence="1">Uncharacterized protein</fullName>
    </submittedName>
</protein>
<sequence>MVFERLLKDKSSAFERNVMKNNMFCFRTRRDSFKNGASSPVSNDGYDNSVVQNGCPLEWKWKINILSKGLEPHLYMSDICRLKSDKLIQIKIFFIFAAEVKDKSVGHNPSVVPEMEDAILGML</sequence>
<dbReference type="AlphaFoldDB" id="A0AAV4RPM5"/>
<name>A0AAV4RPM5_9ARAC</name>
<comment type="caution">
    <text evidence="1">The sequence shown here is derived from an EMBL/GenBank/DDBJ whole genome shotgun (WGS) entry which is preliminary data.</text>
</comment>
<gene>
    <name evidence="1" type="ORF">CDAR_591161</name>
</gene>
<reference evidence="1 2" key="1">
    <citation type="submission" date="2021-06" db="EMBL/GenBank/DDBJ databases">
        <title>Caerostris darwini draft genome.</title>
        <authorList>
            <person name="Kono N."/>
            <person name="Arakawa K."/>
        </authorList>
    </citation>
    <scope>NUCLEOTIDE SEQUENCE [LARGE SCALE GENOMIC DNA]</scope>
</reference>
<evidence type="ECO:0000313" key="2">
    <source>
        <dbReference type="Proteomes" id="UP001054837"/>
    </source>
</evidence>
<proteinExistence type="predicted"/>
<keyword evidence="2" id="KW-1185">Reference proteome</keyword>